<dbReference type="KEGG" id="lxl:KDY119_02939"/>
<gene>
    <name evidence="2" type="ORF">KDY119_02939</name>
</gene>
<reference evidence="2 3" key="1">
    <citation type="submission" date="2019-10" db="EMBL/GenBank/DDBJ databases">
        <title>Genome sequence of Luteimicrobium xylanilyticum HY-24.</title>
        <authorList>
            <person name="Kim D.Y."/>
            <person name="Park H.-Y."/>
        </authorList>
    </citation>
    <scope>NUCLEOTIDE SEQUENCE [LARGE SCALE GENOMIC DNA]</scope>
    <source>
        <strain evidence="2 3">HY-24</strain>
    </source>
</reference>
<dbReference type="EMBL" id="CP045529">
    <property type="protein sequence ID" value="QFU99408.1"/>
    <property type="molecule type" value="Genomic_DNA"/>
</dbReference>
<feature type="chain" id="PRO_5025030916" description="Secreted protein" evidence="1">
    <location>
        <begin position="29"/>
        <end position="107"/>
    </location>
</feature>
<keyword evidence="1" id="KW-0732">Signal</keyword>
<accession>A0A5P9QD61</accession>
<dbReference type="Proteomes" id="UP000326702">
    <property type="component" value="Chromosome"/>
</dbReference>
<proteinExistence type="predicted"/>
<evidence type="ECO:0000256" key="1">
    <source>
        <dbReference type="SAM" id="SignalP"/>
    </source>
</evidence>
<evidence type="ECO:0000313" key="3">
    <source>
        <dbReference type="Proteomes" id="UP000326702"/>
    </source>
</evidence>
<dbReference type="AlphaFoldDB" id="A0A5P9QD61"/>
<evidence type="ECO:0000313" key="2">
    <source>
        <dbReference type="EMBL" id="QFU99408.1"/>
    </source>
</evidence>
<keyword evidence="3" id="KW-1185">Reference proteome</keyword>
<sequence length="107" mass="11268">MRRRLMGLGLSIALAGSVMVGISQTAEAASSPAAGKCFQPTVTTTDLIGHNVKIVQTCGSKAKVRYNVDCALAKDKTIDVTFPSGGQTMVTKASCGTWVNGVSWKYR</sequence>
<evidence type="ECO:0008006" key="4">
    <source>
        <dbReference type="Google" id="ProtNLM"/>
    </source>
</evidence>
<protein>
    <recommendedName>
        <fullName evidence="4">Secreted protein</fullName>
    </recommendedName>
</protein>
<name>A0A5P9QD61_9MICO</name>
<organism evidence="2 3">
    <name type="scientific">Luteimicrobium xylanilyticum</name>
    <dbReference type="NCBI Taxonomy" id="1133546"/>
    <lineage>
        <taxon>Bacteria</taxon>
        <taxon>Bacillati</taxon>
        <taxon>Actinomycetota</taxon>
        <taxon>Actinomycetes</taxon>
        <taxon>Micrococcales</taxon>
        <taxon>Luteimicrobium</taxon>
    </lineage>
</organism>
<feature type="signal peptide" evidence="1">
    <location>
        <begin position="1"/>
        <end position="28"/>
    </location>
</feature>